<dbReference type="InterPro" id="IPR036760">
    <property type="entry name" value="SspB-like_sf"/>
</dbReference>
<dbReference type="InterPro" id="IPR007481">
    <property type="entry name" value="SspB"/>
</dbReference>
<dbReference type="Pfam" id="PF04386">
    <property type="entry name" value="SspB"/>
    <property type="match status" value="1"/>
</dbReference>
<dbReference type="AlphaFoldDB" id="A0A450WJS4"/>
<dbReference type="GO" id="GO:0005829">
    <property type="term" value="C:cytosol"/>
    <property type="evidence" value="ECO:0007669"/>
    <property type="project" value="TreeGrafter"/>
</dbReference>
<accession>A0A450WJS4</accession>
<dbReference type="SUPFAM" id="SSF101738">
    <property type="entry name" value="SspB-like"/>
    <property type="match status" value="1"/>
</dbReference>
<sequence>MTQDPSPSMTSTRPYLIRAIHEWIIDNGWTPYLLADADEGGALLPGGYAQDGKIVLNVSYNATKHLALGNEKVTFTGRFNGVSMPVSIPTDAVLAVYAKETGAGMAFHEEPQGDDRGGPLQGEERPRGKEGRESGEVEEVAKSLENEGSTEERPERDKPGKEEILSSKPPTPGKPSRPTLRIVK</sequence>
<dbReference type="PANTHER" id="PTHR37486">
    <property type="entry name" value="STRINGENT STARVATION PROTEIN B"/>
    <property type="match status" value="1"/>
</dbReference>
<organism evidence="2">
    <name type="scientific">Candidatus Kentrum sp. LFY</name>
    <dbReference type="NCBI Taxonomy" id="2126342"/>
    <lineage>
        <taxon>Bacteria</taxon>
        <taxon>Pseudomonadati</taxon>
        <taxon>Pseudomonadota</taxon>
        <taxon>Gammaproteobacteria</taxon>
        <taxon>Candidatus Kentrum</taxon>
    </lineage>
</organism>
<evidence type="ECO:0000313" key="2">
    <source>
        <dbReference type="EMBL" id="VFK17283.1"/>
    </source>
</evidence>
<gene>
    <name evidence="2" type="ORF">BECKLFY1418C_GA0070996_103016</name>
</gene>
<dbReference type="PANTHER" id="PTHR37486:SF1">
    <property type="entry name" value="STRINGENT STARVATION PROTEIN B"/>
    <property type="match status" value="1"/>
</dbReference>
<feature type="compositionally biased region" description="Basic and acidic residues" evidence="1">
    <location>
        <begin position="107"/>
        <end position="165"/>
    </location>
</feature>
<reference evidence="2" key="1">
    <citation type="submission" date="2019-02" db="EMBL/GenBank/DDBJ databases">
        <authorList>
            <person name="Gruber-Vodicka R. H."/>
            <person name="Seah K. B. B."/>
        </authorList>
    </citation>
    <scope>NUCLEOTIDE SEQUENCE</scope>
    <source>
        <strain evidence="2">BECK_BY7</strain>
    </source>
</reference>
<dbReference type="GO" id="GO:0045732">
    <property type="term" value="P:positive regulation of protein catabolic process"/>
    <property type="evidence" value="ECO:0007669"/>
    <property type="project" value="TreeGrafter"/>
</dbReference>
<protein>
    <submittedName>
        <fullName evidence="2">Stringent starvation protein B</fullName>
    </submittedName>
</protein>
<dbReference type="GO" id="GO:0005840">
    <property type="term" value="C:ribosome"/>
    <property type="evidence" value="ECO:0007669"/>
    <property type="project" value="TreeGrafter"/>
</dbReference>
<dbReference type="NCBIfam" id="NF008769">
    <property type="entry name" value="PRK11798.2-5"/>
    <property type="match status" value="1"/>
</dbReference>
<dbReference type="PIRSF" id="PIRSF005276">
    <property type="entry name" value="SspB"/>
    <property type="match status" value="1"/>
</dbReference>
<proteinExistence type="predicted"/>
<dbReference type="EMBL" id="CAADFN010000030">
    <property type="protein sequence ID" value="VFK17283.1"/>
    <property type="molecule type" value="Genomic_DNA"/>
</dbReference>
<dbReference type="Gene3D" id="2.30.30.220">
    <property type="entry name" value="SspB-like"/>
    <property type="match status" value="1"/>
</dbReference>
<evidence type="ECO:0000256" key="1">
    <source>
        <dbReference type="SAM" id="MobiDB-lite"/>
    </source>
</evidence>
<name>A0A450WJS4_9GAMM</name>
<feature type="region of interest" description="Disordered" evidence="1">
    <location>
        <begin position="105"/>
        <end position="184"/>
    </location>
</feature>